<dbReference type="GO" id="GO:0017119">
    <property type="term" value="C:Golgi transport complex"/>
    <property type="evidence" value="ECO:0007669"/>
    <property type="project" value="InterPro"/>
</dbReference>
<accession>A0A084AHF0</accession>
<keyword evidence="5" id="KW-0175">Coiled coil</keyword>
<protein>
    <recommendedName>
        <fullName evidence="2">Conserved oligomeric Golgi complex subunit 5</fullName>
    </recommendedName>
</protein>
<dbReference type="InterPro" id="IPR048485">
    <property type="entry name" value="COG5_helical"/>
</dbReference>
<dbReference type="HOGENOM" id="CLU_030042_0_0_1"/>
<comment type="subcellular location">
    <subcellularLocation>
        <location evidence="1">Golgi apparatus membrane</location>
        <topology evidence="1">Peripheral membrane protein</topology>
    </subcellularLocation>
</comment>
<evidence type="ECO:0000256" key="2">
    <source>
        <dbReference type="ARBA" id="ARBA00020974"/>
    </source>
</evidence>
<dbReference type="GO" id="GO:0000139">
    <property type="term" value="C:Golgi membrane"/>
    <property type="evidence" value="ECO:0007669"/>
    <property type="project" value="UniProtKB-SubCell"/>
</dbReference>
<dbReference type="InterPro" id="IPR019465">
    <property type="entry name" value="Cog5"/>
</dbReference>
<dbReference type="PANTHER" id="PTHR13228:SF3">
    <property type="entry name" value="CONSERVED OLIGOMERIC GOLGI COMPLEX SUBUNIT 5"/>
    <property type="match status" value="1"/>
</dbReference>
<keyword evidence="3" id="KW-0333">Golgi apparatus</keyword>
<evidence type="ECO:0000259" key="7">
    <source>
        <dbReference type="Pfam" id="PF20649"/>
    </source>
</evidence>
<evidence type="ECO:0000256" key="3">
    <source>
        <dbReference type="ARBA" id="ARBA00023034"/>
    </source>
</evidence>
<dbReference type="PANTHER" id="PTHR13228">
    <property type="entry name" value="CONSERVED OLIGOMERIC GOLGI COMPLEX COMPONENT 5"/>
    <property type="match status" value="1"/>
</dbReference>
<dbReference type="GO" id="GO:0006891">
    <property type="term" value="P:intra-Golgi vesicle-mediated transport"/>
    <property type="evidence" value="ECO:0007669"/>
    <property type="project" value="InterPro"/>
</dbReference>
<sequence>MATAASNSAQDVDEPSYVDYETFLAPDFRPTSFANTLVVATNNPNDSPLDLSTPLSRVLFDAQEVDSHIDQLTTRSAVPLLRYTQQQTSASGRIVSELDAQIKSLNDSYRQLEREVVDKHAEADEVRQVALRLWETLRLGQAVARCLQLGRQLEIQHSELASTGKDDYSALVRCSHTILSLREILESRAPGEEGHGLQRVDAIRTLQDQVVNPMERSVRETAERIVRDFAIPANMTFAQGEEARAKMVWAINTLYLLSPTLAVKPDKWTPRLLLQNLETYVRSALQISITSLARSLGQLPTLEKALGDVTAKCQNIVSLELILESTKPPPHPLFPGAASPHQKVPSLLQPLLAHLETGSLPSYFWRTMASSLAARVQDIVSRGGVVARTLRTNKGSVGDAIRLAVARGSLPPSAMVDGKTKPKQGNWDRESAVMVGSVVNNLGR</sequence>
<feature type="domain" description="Conserved oligomeric Golgi complex subunit 5 N-terminal" evidence="6">
    <location>
        <begin position="21"/>
        <end position="153"/>
    </location>
</feature>
<keyword evidence="4" id="KW-0472">Membrane</keyword>
<dbReference type="AlphaFoldDB" id="A0A084AHF0"/>
<gene>
    <name evidence="8" type="ORF">S7711_05384</name>
</gene>
<feature type="domain" description="Conserved oligomeric Golgi complex subunit 5 helical" evidence="7">
    <location>
        <begin position="197"/>
        <end position="396"/>
    </location>
</feature>
<evidence type="ECO:0000256" key="4">
    <source>
        <dbReference type="ARBA" id="ARBA00023136"/>
    </source>
</evidence>
<dbReference type="OrthoDB" id="18786at2759"/>
<dbReference type="Proteomes" id="UP000028045">
    <property type="component" value="Unassembled WGS sequence"/>
</dbReference>
<dbReference type="EMBL" id="KL648728">
    <property type="protein sequence ID" value="KEY64729.1"/>
    <property type="molecule type" value="Genomic_DNA"/>
</dbReference>
<feature type="coiled-coil region" evidence="5">
    <location>
        <begin position="95"/>
        <end position="129"/>
    </location>
</feature>
<evidence type="ECO:0000256" key="5">
    <source>
        <dbReference type="SAM" id="Coils"/>
    </source>
</evidence>
<dbReference type="Pfam" id="PF10392">
    <property type="entry name" value="COG5_N"/>
    <property type="match status" value="1"/>
</dbReference>
<evidence type="ECO:0000313" key="8">
    <source>
        <dbReference type="EMBL" id="KEY64729.1"/>
    </source>
</evidence>
<evidence type="ECO:0000259" key="6">
    <source>
        <dbReference type="Pfam" id="PF10392"/>
    </source>
</evidence>
<dbReference type="InterPro" id="IPR049176">
    <property type="entry name" value="COG5_N"/>
</dbReference>
<organism evidence="8 9">
    <name type="scientific">Stachybotrys chartarum (strain CBS 109288 / IBT 7711)</name>
    <name type="common">Toxic black mold</name>
    <name type="synonym">Stilbospora chartarum</name>
    <dbReference type="NCBI Taxonomy" id="1280523"/>
    <lineage>
        <taxon>Eukaryota</taxon>
        <taxon>Fungi</taxon>
        <taxon>Dikarya</taxon>
        <taxon>Ascomycota</taxon>
        <taxon>Pezizomycotina</taxon>
        <taxon>Sordariomycetes</taxon>
        <taxon>Hypocreomycetidae</taxon>
        <taxon>Hypocreales</taxon>
        <taxon>Stachybotryaceae</taxon>
        <taxon>Stachybotrys</taxon>
    </lineage>
</organism>
<evidence type="ECO:0000256" key="1">
    <source>
        <dbReference type="ARBA" id="ARBA00004395"/>
    </source>
</evidence>
<keyword evidence="9" id="KW-1185">Reference proteome</keyword>
<evidence type="ECO:0000313" key="9">
    <source>
        <dbReference type="Proteomes" id="UP000028045"/>
    </source>
</evidence>
<proteinExistence type="predicted"/>
<name>A0A084AHF0_STACB</name>
<dbReference type="Pfam" id="PF20649">
    <property type="entry name" value="COG5_C"/>
    <property type="match status" value="1"/>
</dbReference>
<reference evidence="8 9" key="1">
    <citation type="journal article" date="2014" name="BMC Genomics">
        <title>Comparative genome sequencing reveals chemotype-specific gene clusters in the toxigenic black mold Stachybotrys.</title>
        <authorList>
            <person name="Semeiks J."/>
            <person name="Borek D."/>
            <person name="Otwinowski Z."/>
            <person name="Grishin N.V."/>
        </authorList>
    </citation>
    <scope>NUCLEOTIDE SEQUENCE [LARGE SCALE GENOMIC DNA]</scope>
    <source>
        <strain evidence="9">CBS 109288 / IBT 7711</strain>
    </source>
</reference>